<comment type="subcellular location">
    <subcellularLocation>
        <location evidence="1">Nucleus</location>
    </subcellularLocation>
</comment>
<dbReference type="Pfam" id="PF08447">
    <property type="entry name" value="PAS_3"/>
    <property type="match status" value="1"/>
</dbReference>
<dbReference type="Pfam" id="PF08778">
    <property type="entry name" value="HIF-1a_CTAD"/>
    <property type="match status" value="1"/>
</dbReference>
<evidence type="ECO:0000313" key="11">
    <source>
        <dbReference type="EMBL" id="CAH1791600.1"/>
    </source>
</evidence>
<keyword evidence="5" id="KW-0238">DNA-binding</keyword>
<dbReference type="InterPro" id="IPR013767">
    <property type="entry name" value="PAS_fold"/>
</dbReference>
<evidence type="ECO:0000256" key="7">
    <source>
        <dbReference type="ARBA" id="ARBA00023163"/>
    </source>
</evidence>
<keyword evidence="4" id="KW-0805">Transcription regulation</keyword>
<gene>
    <name evidence="11" type="ORF">OFUS_LOCUS16669</name>
</gene>
<dbReference type="PROSITE" id="PS50888">
    <property type="entry name" value="BHLH"/>
    <property type="match status" value="1"/>
</dbReference>
<dbReference type="GO" id="GO:0005634">
    <property type="term" value="C:nucleus"/>
    <property type="evidence" value="ECO:0007669"/>
    <property type="project" value="UniProtKB-SubCell"/>
</dbReference>
<feature type="region of interest" description="Disordered" evidence="10">
    <location>
        <begin position="425"/>
        <end position="461"/>
    </location>
</feature>
<sequence length="765" mass="85382">MTGTCAPKRRNSERRKEKSRDAARSRRGKEAEVFYSLSSQIPLPPSTRAQMDKAAVMRIILSYLKIRQVLGDCEKYIPEVETLETKIDHQYIKALDGFVMVMSSEGDMWYLSESISKHLGLTQIDLMGQSVFEYSHPCDHEEIQEVLSGTHHADDEVERNFFMRLKCTLTPKGRNVNLKSATYKVLKCSGRIITTEVEGANSESSTVRSLVLTCEPIPHPANIEMPLDTQTFLSRHSMDMKYTYCDERVEELLGYEEADLLGKSVYSYHHASDHSDLVKSFKNLFSKGQTMTGRYRFLAKDGGYAWVITQGTVIQNNRSPKPQCVVCVNYVISGVEENGAIFSQCQKREKVKVTRKLPALPPRMHLQAEMETVLGSSDPEYLDRLAPAAGGVCVPLGFPGAGVNLYDDILFPSLQDHSYEKPLNVKVEPTQKPQDADYRFPTAISSPSETNQSSLSSPQDPWEDTFFGDVVPIIDSLNNGRSHLEPIIPLEVMSLSNSPQCSPGSDSYIEIDMLERLNAMEARFKPGIMPDKTQDSMEDVELEMRSPYIPMSGEDTPFSRESAFHPVFNRDTGDVSISVPILGRTESVFSPLPPDPETTSKSRSFLTNMRRLQNKRMASEMLPNRKELIPKTPLSTNQLETGPPTKKPRWHTPAQKEQSKMANSVLLNLLTTGEDINNGYTVSRGPHKKQILGTTGPTRPSSQSLGKHLQGLMPSITRMDAEVNAPSHGLLQGKELLTALDGSAAEKEGSTGPLRTINMRDILSR</sequence>
<dbReference type="SMART" id="SM00353">
    <property type="entry name" value="HLH"/>
    <property type="match status" value="1"/>
</dbReference>
<feature type="compositionally biased region" description="Basic and acidic residues" evidence="10">
    <location>
        <begin position="14"/>
        <end position="29"/>
    </location>
</feature>
<dbReference type="Proteomes" id="UP000749559">
    <property type="component" value="Unassembled WGS sequence"/>
</dbReference>
<dbReference type="CDD" id="cd00130">
    <property type="entry name" value="PAS"/>
    <property type="match status" value="2"/>
</dbReference>
<dbReference type="InterPro" id="IPR014887">
    <property type="entry name" value="HIF-1_CTAD"/>
</dbReference>
<dbReference type="EMBL" id="CAIIXF020000008">
    <property type="protein sequence ID" value="CAH1791600.1"/>
    <property type="molecule type" value="Genomic_DNA"/>
</dbReference>
<evidence type="ECO:0000256" key="3">
    <source>
        <dbReference type="ARBA" id="ARBA00022843"/>
    </source>
</evidence>
<dbReference type="CDD" id="cd11433">
    <property type="entry name" value="bHLH-PAS_HIF"/>
    <property type="match status" value="1"/>
</dbReference>
<feature type="region of interest" description="Disordered" evidence="10">
    <location>
        <begin position="743"/>
        <end position="765"/>
    </location>
</feature>
<keyword evidence="8" id="KW-0539">Nucleus</keyword>
<name>A0A8J1U553_OWEFU</name>
<feature type="region of interest" description="Disordered" evidence="10">
    <location>
        <begin position="1"/>
        <end position="29"/>
    </location>
</feature>
<keyword evidence="7" id="KW-0804">Transcription</keyword>
<evidence type="ECO:0000313" key="12">
    <source>
        <dbReference type="Proteomes" id="UP000749559"/>
    </source>
</evidence>
<dbReference type="GO" id="GO:0000977">
    <property type="term" value="F:RNA polymerase II transcription regulatory region sequence-specific DNA binding"/>
    <property type="evidence" value="ECO:0007669"/>
    <property type="project" value="TreeGrafter"/>
</dbReference>
<dbReference type="Pfam" id="PF23171">
    <property type="entry name" value="bHLH_HIF1A"/>
    <property type="match status" value="1"/>
</dbReference>
<organism evidence="11 12">
    <name type="scientific">Owenia fusiformis</name>
    <name type="common">Polychaete worm</name>
    <dbReference type="NCBI Taxonomy" id="6347"/>
    <lineage>
        <taxon>Eukaryota</taxon>
        <taxon>Metazoa</taxon>
        <taxon>Spiralia</taxon>
        <taxon>Lophotrochozoa</taxon>
        <taxon>Annelida</taxon>
        <taxon>Polychaeta</taxon>
        <taxon>Sedentaria</taxon>
        <taxon>Canalipalpata</taxon>
        <taxon>Sabellida</taxon>
        <taxon>Oweniida</taxon>
        <taxon>Oweniidae</taxon>
        <taxon>Owenia</taxon>
    </lineage>
</organism>
<dbReference type="GO" id="GO:0000981">
    <property type="term" value="F:DNA-binding transcription factor activity, RNA polymerase II-specific"/>
    <property type="evidence" value="ECO:0007669"/>
    <property type="project" value="TreeGrafter"/>
</dbReference>
<dbReference type="InterPro" id="IPR035965">
    <property type="entry name" value="PAS-like_dom_sf"/>
</dbReference>
<dbReference type="SMART" id="SM00091">
    <property type="entry name" value="PAS"/>
    <property type="match status" value="2"/>
</dbReference>
<dbReference type="InterPro" id="IPR036638">
    <property type="entry name" value="HLH_DNA-bd_sf"/>
</dbReference>
<reference evidence="11" key="1">
    <citation type="submission" date="2022-03" db="EMBL/GenBank/DDBJ databases">
        <authorList>
            <person name="Martin C."/>
        </authorList>
    </citation>
    <scope>NUCLEOTIDE SEQUENCE</scope>
</reference>
<comment type="caution">
    <text evidence="11">The sequence shown here is derived from an EMBL/GenBank/DDBJ whole genome shotgun (WGS) entry which is preliminary data.</text>
</comment>
<keyword evidence="9" id="KW-0379">Hydroxylation</keyword>
<evidence type="ECO:0000256" key="8">
    <source>
        <dbReference type="ARBA" id="ARBA00023242"/>
    </source>
</evidence>
<keyword evidence="2" id="KW-0677">Repeat</keyword>
<dbReference type="SMART" id="SM00086">
    <property type="entry name" value="PAC"/>
    <property type="match status" value="1"/>
</dbReference>
<evidence type="ECO:0000256" key="1">
    <source>
        <dbReference type="ARBA" id="ARBA00004123"/>
    </source>
</evidence>
<keyword evidence="6" id="KW-0010">Activator</keyword>
<dbReference type="GO" id="GO:0046983">
    <property type="term" value="F:protein dimerization activity"/>
    <property type="evidence" value="ECO:0007669"/>
    <property type="project" value="InterPro"/>
</dbReference>
<dbReference type="SUPFAM" id="SSF55785">
    <property type="entry name" value="PYP-like sensor domain (PAS domain)"/>
    <property type="match status" value="2"/>
</dbReference>
<dbReference type="Gene3D" id="3.30.450.20">
    <property type="entry name" value="PAS domain"/>
    <property type="match status" value="3"/>
</dbReference>
<dbReference type="AlphaFoldDB" id="A0A8J1U553"/>
<keyword evidence="12" id="KW-1185">Reference proteome</keyword>
<dbReference type="SUPFAM" id="SSF47459">
    <property type="entry name" value="HLH, helix-loop-helix DNA-binding domain"/>
    <property type="match status" value="1"/>
</dbReference>
<dbReference type="PANTHER" id="PTHR23043">
    <property type="entry name" value="HYPOXIA-INDUCIBLE FACTOR 1 ALPHA"/>
    <property type="match status" value="1"/>
</dbReference>
<dbReference type="InterPro" id="IPR001610">
    <property type="entry name" value="PAC"/>
</dbReference>
<accession>A0A8J1U553</accession>
<dbReference type="FunFam" id="3.30.450.20:FF:000015">
    <property type="entry name" value="Hypoxia-inducible factor 1-alpha isoform 1"/>
    <property type="match status" value="1"/>
</dbReference>
<dbReference type="InterPro" id="IPR000014">
    <property type="entry name" value="PAS"/>
</dbReference>
<dbReference type="OrthoDB" id="6021714at2759"/>
<dbReference type="Pfam" id="PF00989">
    <property type="entry name" value="PAS"/>
    <property type="match status" value="1"/>
</dbReference>
<keyword evidence="3" id="KW-0832">Ubl conjugation</keyword>
<dbReference type="PROSITE" id="PS50112">
    <property type="entry name" value="PAS"/>
    <property type="match status" value="2"/>
</dbReference>
<feature type="region of interest" description="Disordered" evidence="10">
    <location>
        <begin position="678"/>
        <end position="706"/>
    </location>
</feature>
<evidence type="ECO:0000256" key="4">
    <source>
        <dbReference type="ARBA" id="ARBA00023015"/>
    </source>
</evidence>
<protein>
    <submittedName>
        <fullName evidence="11">Uncharacterized protein</fullName>
    </submittedName>
</protein>
<dbReference type="PANTHER" id="PTHR23043:SF17">
    <property type="entry name" value="PROTEIN SIMILAR"/>
    <property type="match status" value="1"/>
</dbReference>
<dbReference type="InterPro" id="IPR011598">
    <property type="entry name" value="bHLH_dom"/>
</dbReference>
<dbReference type="NCBIfam" id="TIGR00229">
    <property type="entry name" value="sensory_box"/>
    <property type="match status" value="1"/>
</dbReference>
<evidence type="ECO:0000256" key="6">
    <source>
        <dbReference type="ARBA" id="ARBA00023159"/>
    </source>
</evidence>
<dbReference type="InterPro" id="IPR013655">
    <property type="entry name" value="PAS_fold_3"/>
</dbReference>
<evidence type="ECO:0000256" key="5">
    <source>
        <dbReference type="ARBA" id="ARBA00023125"/>
    </source>
</evidence>
<dbReference type="GO" id="GO:0071456">
    <property type="term" value="P:cellular response to hypoxia"/>
    <property type="evidence" value="ECO:0007669"/>
    <property type="project" value="TreeGrafter"/>
</dbReference>
<feature type="compositionally biased region" description="Polar residues" evidence="10">
    <location>
        <begin position="692"/>
        <end position="705"/>
    </location>
</feature>
<feature type="compositionally biased region" description="Polar residues" evidence="10">
    <location>
        <begin position="443"/>
        <end position="459"/>
    </location>
</feature>
<feature type="region of interest" description="Disordered" evidence="10">
    <location>
        <begin position="630"/>
        <end position="658"/>
    </location>
</feature>
<proteinExistence type="predicted"/>
<dbReference type="FunFam" id="3.30.450.20:FF:000005">
    <property type="entry name" value="Hypoxia-inducible factor 1 subunit alpha"/>
    <property type="match status" value="1"/>
</dbReference>
<evidence type="ECO:0000256" key="2">
    <source>
        <dbReference type="ARBA" id="ARBA00022737"/>
    </source>
</evidence>
<evidence type="ECO:0000256" key="9">
    <source>
        <dbReference type="ARBA" id="ARBA00023278"/>
    </source>
</evidence>
<evidence type="ECO:0000256" key="10">
    <source>
        <dbReference type="SAM" id="MobiDB-lite"/>
    </source>
</evidence>